<dbReference type="EMBL" id="JAGUCO010000002">
    <property type="protein sequence ID" value="MBS2097705.1"/>
    <property type="molecule type" value="Genomic_DNA"/>
</dbReference>
<dbReference type="Gene3D" id="3.30.950.10">
    <property type="entry name" value="Methyltransferase, Cobalt-precorrin-4 Transmethylase, Domain 2"/>
    <property type="match status" value="1"/>
</dbReference>
<dbReference type="PIRSF" id="PIRSF005917">
    <property type="entry name" value="MTase_YraL"/>
    <property type="match status" value="1"/>
</dbReference>
<keyword evidence="1" id="KW-0808">Transferase</keyword>
<evidence type="ECO:0000313" key="1">
    <source>
        <dbReference type="EMBL" id="MBS2097705.1"/>
    </source>
</evidence>
<dbReference type="PANTHER" id="PTHR46111">
    <property type="entry name" value="RIBOSOMAL RNA SMALL SUBUNIT METHYLTRANSFERASE I"/>
    <property type="match status" value="1"/>
</dbReference>
<dbReference type="SUPFAM" id="SSF53790">
    <property type="entry name" value="Tetrapyrrole methylase"/>
    <property type="match status" value="1"/>
</dbReference>
<accession>A0ABS5JS29</accession>
<dbReference type="GO" id="GO:0008168">
    <property type="term" value="F:methyltransferase activity"/>
    <property type="evidence" value="ECO:0007669"/>
    <property type="project" value="UniProtKB-KW"/>
</dbReference>
<sequence>MKGQLYMIPNTMGESAIEYNLPADVIDIIKSLKYYVVENIRSARRFLKKVDKEIDIDELTFFVLDKHTKPNDIPSFLRPLHDGKNMGMLSEAGCPGVADPGADIAKLAHENKINVIPLVGPSSILMSVMASGLNGQSFAFHGYLPVKKGEAPKAIKALEDRSRKENQTQLFIEAPYRNMRMLQDIVQTCSPKTRLCIACDITLDTEYIVTKTIAQWKGKLPDINKRPAIFLILA</sequence>
<protein>
    <submittedName>
        <fullName evidence="1">SAM-dependent methyltransferase</fullName>
    </submittedName>
</protein>
<keyword evidence="2" id="KW-1185">Reference proteome</keyword>
<dbReference type="InterPro" id="IPR008189">
    <property type="entry name" value="rRNA_ssu_MeTfrase_I"/>
</dbReference>
<gene>
    <name evidence="1" type="ORF">KEM10_05395</name>
</gene>
<reference evidence="1 2" key="1">
    <citation type="journal article" date="2015" name="Int. J. Syst. Evol. Microbiol.">
        <title>Carboxylicivirga linearis sp. nov., isolated from a sea cucumber culture pond.</title>
        <authorList>
            <person name="Wang F.Q."/>
            <person name="Zhou Y.X."/>
            <person name="Lin X.Z."/>
            <person name="Chen G.J."/>
            <person name="Du Z.J."/>
        </authorList>
    </citation>
    <scope>NUCLEOTIDE SEQUENCE [LARGE SCALE GENOMIC DNA]</scope>
    <source>
        <strain evidence="1 2">FB218</strain>
    </source>
</reference>
<dbReference type="InterPro" id="IPR035996">
    <property type="entry name" value="4pyrrol_Methylase_sf"/>
</dbReference>
<dbReference type="InterPro" id="IPR014776">
    <property type="entry name" value="4pyrrole_Mease_sub2"/>
</dbReference>
<dbReference type="InterPro" id="IPR014777">
    <property type="entry name" value="4pyrrole_Mease_sub1"/>
</dbReference>
<evidence type="ECO:0000313" key="2">
    <source>
        <dbReference type="Proteomes" id="UP000708576"/>
    </source>
</evidence>
<dbReference type="Gene3D" id="3.40.1010.10">
    <property type="entry name" value="Cobalt-precorrin-4 Transmethylase, Domain 1"/>
    <property type="match status" value="1"/>
</dbReference>
<dbReference type="RefSeq" id="WP_212214446.1">
    <property type="nucleotide sequence ID" value="NZ_JAGUCO010000002.1"/>
</dbReference>
<dbReference type="Proteomes" id="UP000708576">
    <property type="component" value="Unassembled WGS sequence"/>
</dbReference>
<comment type="caution">
    <text evidence="1">The sequence shown here is derived from an EMBL/GenBank/DDBJ whole genome shotgun (WGS) entry which is preliminary data.</text>
</comment>
<dbReference type="PANTHER" id="PTHR46111:SF2">
    <property type="entry name" value="SAM-DEPENDENT METHYLTRANSFERASE"/>
    <property type="match status" value="1"/>
</dbReference>
<organism evidence="1 2">
    <name type="scientific">Carboxylicivirga linearis</name>
    <dbReference type="NCBI Taxonomy" id="1628157"/>
    <lineage>
        <taxon>Bacteria</taxon>
        <taxon>Pseudomonadati</taxon>
        <taxon>Bacteroidota</taxon>
        <taxon>Bacteroidia</taxon>
        <taxon>Marinilabiliales</taxon>
        <taxon>Marinilabiliaceae</taxon>
        <taxon>Carboxylicivirga</taxon>
    </lineage>
</organism>
<name>A0ABS5JS29_9BACT</name>
<proteinExistence type="predicted"/>
<dbReference type="GO" id="GO:0032259">
    <property type="term" value="P:methylation"/>
    <property type="evidence" value="ECO:0007669"/>
    <property type="project" value="UniProtKB-KW"/>
</dbReference>
<keyword evidence="1" id="KW-0489">Methyltransferase</keyword>
<dbReference type="CDD" id="cd11649">
    <property type="entry name" value="RsmI_like"/>
    <property type="match status" value="1"/>
</dbReference>